<feature type="transmembrane region" description="Helical" evidence="6">
    <location>
        <begin position="287"/>
        <end position="309"/>
    </location>
</feature>
<evidence type="ECO:0000256" key="2">
    <source>
        <dbReference type="ARBA" id="ARBA00007168"/>
    </source>
</evidence>
<dbReference type="AlphaFoldDB" id="A0A383UZT8"/>
<dbReference type="GO" id="GO:0005886">
    <property type="term" value="C:plasma membrane"/>
    <property type="evidence" value="ECO:0007669"/>
    <property type="project" value="UniProtKB-SubCell"/>
</dbReference>
<evidence type="ECO:0000256" key="7">
    <source>
        <dbReference type="SAM" id="MobiDB-lite"/>
    </source>
</evidence>
<feature type="compositionally biased region" description="Polar residues" evidence="7">
    <location>
        <begin position="20"/>
        <end position="34"/>
    </location>
</feature>
<feature type="region of interest" description="Disordered" evidence="7">
    <location>
        <begin position="20"/>
        <end position="57"/>
    </location>
</feature>
<feature type="region of interest" description="Disordered" evidence="7">
    <location>
        <begin position="118"/>
        <end position="143"/>
    </location>
</feature>
<feature type="transmembrane region" description="Helical" evidence="6">
    <location>
        <begin position="546"/>
        <end position="567"/>
    </location>
</feature>
<proteinExistence type="inferred from homology"/>
<comment type="subcellular location">
    <subcellularLocation>
        <location evidence="6">Cell membrane</location>
        <topology evidence="6">Multi-pass membrane protein</topology>
    </subcellularLocation>
    <subcellularLocation>
        <location evidence="1">Membrane</location>
        <topology evidence="1">Multi-pass membrane protein</topology>
    </subcellularLocation>
</comment>
<feature type="transmembrane region" description="Helical" evidence="6">
    <location>
        <begin position="651"/>
        <end position="670"/>
    </location>
</feature>
<accession>A0A383UZT8</accession>
<feature type="compositionally biased region" description="Basic and acidic residues" evidence="7">
    <location>
        <begin position="190"/>
        <end position="199"/>
    </location>
</feature>
<feature type="transmembrane region" description="Helical" evidence="6">
    <location>
        <begin position="330"/>
        <end position="351"/>
    </location>
</feature>
<organism evidence="8 9">
    <name type="scientific">Blumeria hordei</name>
    <name type="common">Barley powdery mildew</name>
    <name type="synonym">Blumeria graminis f. sp. hordei</name>
    <dbReference type="NCBI Taxonomy" id="2867405"/>
    <lineage>
        <taxon>Eukaryota</taxon>
        <taxon>Fungi</taxon>
        <taxon>Dikarya</taxon>
        <taxon>Ascomycota</taxon>
        <taxon>Pezizomycotina</taxon>
        <taxon>Leotiomycetes</taxon>
        <taxon>Erysiphales</taxon>
        <taxon>Erysiphaceae</taxon>
        <taxon>Blumeria</taxon>
    </lineage>
</organism>
<evidence type="ECO:0000256" key="4">
    <source>
        <dbReference type="ARBA" id="ARBA00022989"/>
    </source>
</evidence>
<feature type="transmembrane region" description="Helical" evidence="6">
    <location>
        <begin position="442"/>
        <end position="465"/>
    </location>
</feature>
<dbReference type="Pfam" id="PF04515">
    <property type="entry name" value="Choline_transpo"/>
    <property type="match status" value="1"/>
</dbReference>
<evidence type="ECO:0000256" key="1">
    <source>
        <dbReference type="ARBA" id="ARBA00004141"/>
    </source>
</evidence>
<keyword evidence="5 6" id="KW-0472">Membrane</keyword>
<dbReference type="Proteomes" id="UP000275772">
    <property type="component" value="Unassembled WGS sequence"/>
</dbReference>
<dbReference type="InterPro" id="IPR007603">
    <property type="entry name" value="Choline_transptr-like"/>
</dbReference>
<keyword evidence="4 6" id="KW-1133">Transmembrane helix</keyword>
<feature type="transmembrane region" description="Helical" evidence="6">
    <location>
        <begin position="399"/>
        <end position="416"/>
    </location>
</feature>
<evidence type="ECO:0000256" key="3">
    <source>
        <dbReference type="ARBA" id="ARBA00022692"/>
    </source>
</evidence>
<dbReference type="PANTHER" id="PTHR12385">
    <property type="entry name" value="CHOLINE TRANSPORTER-LIKE (SLC FAMILY 44)"/>
    <property type="match status" value="1"/>
</dbReference>
<dbReference type="GO" id="GO:0022857">
    <property type="term" value="F:transmembrane transporter activity"/>
    <property type="evidence" value="ECO:0007669"/>
    <property type="project" value="UniProtKB-UniRule"/>
</dbReference>
<comment type="function">
    <text evidence="6">Probably involved in transport through the plasma membrane.</text>
</comment>
<evidence type="ECO:0000256" key="5">
    <source>
        <dbReference type="ARBA" id="ARBA00023136"/>
    </source>
</evidence>
<comment type="similarity">
    <text evidence="2 6">Belongs to the CTL (choline transporter-like) family.</text>
</comment>
<keyword evidence="3 6" id="KW-0812">Transmembrane</keyword>
<evidence type="ECO:0000313" key="9">
    <source>
        <dbReference type="Proteomes" id="UP000275772"/>
    </source>
</evidence>
<evidence type="ECO:0000256" key="6">
    <source>
        <dbReference type="RuleBase" id="RU368066"/>
    </source>
</evidence>
<feature type="transmembrane region" description="Helical" evidence="6">
    <location>
        <begin position="690"/>
        <end position="707"/>
    </location>
</feature>
<name>A0A383UZT8_BLUHO</name>
<dbReference type="PANTHER" id="PTHR12385:SF88">
    <property type="entry name" value="CHOLINE TRANSPORTER-LIKE PROTEIN CTL1"/>
    <property type="match status" value="1"/>
</dbReference>
<feature type="transmembrane region" description="Helical" evidence="6">
    <location>
        <begin position="357"/>
        <end position="379"/>
    </location>
</feature>
<reference evidence="8 9" key="1">
    <citation type="submission" date="2017-11" db="EMBL/GenBank/DDBJ databases">
        <authorList>
            <person name="Kracher B."/>
        </authorList>
    </citation>
    <scope>NUCLEOTIDE SEQUENCE [LARGE SCALE GENOMIC DNA]</scope>
    <source>
        <strain evidence="8 9">RACE1</strain>
    </source>
</reference>
<feature type="transmembrane region" description="Helical" evidence="6">
    <location>
        <begin position="486"/>
        <end position="507"/>
    </location>
</feature>
<gene>
    <name evidence="8" type="ORF">BLGHR1_15689</name>
</gene>
<protein>
    <recommendedName>
        <fullName evidence="6">Protein PNS1</fullName>
    </recommendedName>
</protein>
<feature type="region of interest" description="Disordered" evidence="7">
    <location>
        <begin position="163"/>
        <end position="199"/>
    </location>
</feature>
<sequence>MFSEYASRFLAQSQSRISNFAQPVDNSGTFNGTPNDRYRRLNQPSRNFSRGYSSRLSNPYQNSSHLSHFSRYSTAPEAPLFHSALHEFREEDDEEERERESADFFALQKSRRVFASARLAESSETEPEASIASFNDNDIDEGERSFDDPMLIRGIKSSWTGAAAGTRRSAGWDPDSISDRKEPLEEDTDGSIRHGDGRKDKMEEIGLGSFNEGDEPPEDFHVELSLDDSPPAFQKFRSISKPDTLKQPIANMIGQNYAGAISRPPSAANTVPATLSTLSEEVPKYDIFWGSLYLICLGGTFATFFLVYLHTETPTKFIGDTIYTTLHASFYLFAVDTLVSIFVSLIWLALLRSFVRTLVYLILIAVPVILFSFSLYPFIASFNKTTSSRSSLSDKAMRWLSFIPGIFTFIWIYTVYRGRHSLTKAIGIIEFSLKILSANPGLLAVGFITLASVISWTWIWLVMFTRVFLGGQLSGSLIKFSIDTSTWWLGVYFILMYIWTLSVISGLQRSITAATVSEWYFHRNVQPSSDSKEIITAATSHATTTLFGTISLSTLIALVVRLPLLLLPHRLTGVMSMLAYSWVPTPISTLTNPLTLTYAAIHSQPLQTSARGLCQMSFLTPHDPTTTLTPQSFNAKNRQELPVLAYRFAKLILHATRLIMTIALGFGGWVTTAKQLQLTVPQDTGLRGSAYAYVVGLVAGFIGWGVLSTIEGILGGIVDASIICWGSEKSMVGGGAYCLEAGYLFGEGFEYNLP</sequence>
<dbReference type="VEuPathDB" id="FungiDB:BLGHR1_15689"/>
<dbReference type="EMBL" id="UNSH01000068">
    <property type="protein sequence ID" value="SZF04890.1"/>
    <property type="molecule type" value="Genomic_DNA"/>
</dbReference>
<evidence type="ECO:0000313" key="8">
    <source>
        <dbReference type="EMBL" id="SZF04890.1"/>
    </source>
</evidence>
<feature type="compositionally biased region" description="Polar residues" evidence="7">
    <location>
        <begin position="42"/>
        <end position="57"/>
    </location>
</feature>